<keyword evidence="6" id="KW-0143">Chaperone</keyword>
<evidence type="ECO:0000256" key="7">
    <source>
        <dbReference type="ARBA" id="ARBA00038408"/>
    </source>
</evidence>
<evidence type="ECO:0000256" key="3">
    <source>
        <dbReference type="ARBA" id="ARBA00022692"/>
    </source>
</evidence>
<keyword evidence="2" id="KW-1003">Cell membrane</keyword>
<dbReference type="Gene3D" id="1.10.4030.10">
    <property type="entry name" value="Porin chaperone SurA, peptide-binding domain"/>
    <property type="match status" value="1"/>
</dbReference>
<keyword evidence="3" id="KW-0812">Transmembrane</keyword>
<sequence length="613" mass="64765">MAKKGKASNIVVWVILGLLIVGLAGFGTGNFGGTVRNVATVGETEISINTYARALQQELTGLSNQTGTQVTMADAQAQGIDTAVLQNLLAAATLEEAARLAGLSVGDARVSQQIVSIPGFQGIDGQFDREAYEFALDRAGLNVPDFEDSIRAELASNLLQVAVAQGVMPQPAYSEAIYDFLGETRAISFAEIGPDLLDAPVPAPTDEDVQAFYDENSSLFEVPGFKAITYAWLTPDMMLETIDIDEDLLREAYDARSAEFNTPAQRLVERLGFADEAAAQAARDAIEAGETDFDTLLADRGLTIDDVDLGFVTERGLGDSGADVFALEDTGVVGPLPSPVGPALFRVNAIISARTTTFEEARDSLRAELARDRAEQVIADEMEPLNDLLAGGATLEDLAAESEMELGTVDWRGPEDGIAAYDAFNAAAQSVTDDDFPEMLVTEDGSIFALRLDDTVAAVVPPLEDIREDVTAAAHAAATRDALTAHAETMAEQLSNGTDFSDLGLEPVTRDGITRRSAVEGLPAVAVSEIFNLTPGAATVLEDGAGVVIVRLETATKPDQGAADAQALRDAMDQQASQAMAQDVLNTLVRTIEAEAGISINQAALNAVHTQIQ</sequence>
<keyword evidence="5" id="KW-0472">Membrane</keyword>
<feature type="domain" description="PpiC" evidence="8">
    <location>
        <begin position="244"/>
        <end position="363"/>
    </location>
</feature>
<keyword evidence="4" id="KW-1133">Transmembrane helix</keyword>
<evidence type="ECO:0000259" key="8">
    <source>
        <dbReference type="Pfam" id="PF13145"/>
    </source>
</evidence>
<comment type="subcellular location">
    <subcellularLocation>
        <location evidence="1">Cell membrane</location>
        <topology evidence="1">Single-pass type II membrane protein</topology>
    </subcellularLocation>
</comment>
<evidence type="ECO:0000256" key="6">
    <source>
        <dbReference type="ARBA" id="ARBA00023186"/>
    </source>
</evidence>
<evidence type="ECO:0000313" key="9">
    <source>
        <dbReference type="EMBL" id="TDL87941.1"/>
    </source>
</evidence>
<evidence type="ECO:0000256" key="5">
    <source>
        <dbReference type="ARBA" id="ARBA00023136"/>
    </source>
</evidence>
<dbReference type="InterPro" id="IPR052029">
    <property type="entry name" value="PpiD_chaperone"/>
</dbReference>
<dbReference type="GO" id="GO:0005886">
    <property type="term" value="C:plasma membrane"/>
    <property type="evidence" value="ECO:0007669"/>
    <property type="project" value="UniProtKB-SubCell"/>
</dbReference>
<name>A0A4R6ATN0_9RHOB</name>
<evidence type="ECO:0000256" key="1">
    <source>
        <dbReference type="ARBA" id="ARBA00004401"/>
    </source>
</evidence>
<organism evidence="9 10">
    <name type="scientific">Meridianimarinicoccus aquatilis</name>
    <dbReference type="NCBI Taxonomy" id="2552766"/>
    <lineage>
        <taxon>Bacteria</taxon>
        <taxon>Pseudomonadati</taxon>
        <taxon>Pseudomonadota</taxon>
        <taxon>Alphaproteobacteria</taxon>
        <taxon>Rhodobacterales</taxon>
        <taxon>Paracoccaceae</taxon>
        <taxon>Meridianimarinicoccus</taxon>
    </lineage>
</organism>
<keyword evidence="9" id="KW-0413">Isomerase</keyword>
<dbReference type="RefSeq" id="WP_133342779.1">
    <property type="nucleotide sequence ID" value="NZ_SMZO01000019.1"/>
</dbReference>
<dbReference type="InterPro" id="IPR000297">
    <property type="entry name" value="PPIase_PpiC"/>
</dbReference>
<gene>
    <name evidence="9" type="ORF">E2L05_10040</name>
</gene>
<dbReference type="OrthoDB" id="9768393at2"/>
<dbReference type="InterPro" id="IPR027304">
    <property type="entry name" value="Trigger_fact/SurA_dom_sf"/>
</dbReference>
<proteinExistence type="inferred from homology"/>
<dbReference type="Pfam" id="PF13145">
    <property type="entry name" value="Rotamase_2"/>
    <property type="match status" value="1"/>
</dbReference>
<dbReference type="EMBL" id="SMZO01000019">
    <property type="protein sequence ID" value="TDL87941.1"/>
    <property type="molecule type" value="Genomic_DNA"/>
</dbReference>
<evidence type="ECO:0000313" key="10">
    <source>
        <dbReference type="Proteomes" id="UP000294562"/>
    </source>
</evidence>
<dbReference type="AlphaFoldDB" id="A0A4R6ATN0"/>
<evidence type="ECO:0000256" key="4">
    <source>
        <dbReference type="ARBA" id="ARBA00022989"/>
    </source>
</evidence>
<reference evidence="9 10" key="1">
    <citation type="submission" date="2019-03" db="EMBL/GenBank/DDBJ databases">
        <title>Rhodobacteraceae bacterium SM1902, a new member of the family Rhodobacteraceae isolated from Yantai.</title>
        <authorList>
            <person name="Sun Y."/>
        </authorList>
    </citation>
    <scope>NUCLEOTIDE SEQUENCE [LARGE SCALE GENOMIC DNA]</scope>
    <source>
        <strain evidence="9 10">SM1902</strain>
    </source>
</reference>
<dbReference type="PANTHER" id="PTHR47529:SF1">
    <property type="entry name" value="PERIPLASMIC CHAPERONE PPID"/>
    <property type="match status" value="1"/>
</dbReference>
<dbReference type="GO" id="GO:0003755">
    <property type="term" value="F:peptidyl-prolyl cis-trans isomerase activity"/>
    <property type="evidence" value="ECO:0007669"/>
    <property type="project" value="InterPro"/>
</dbReference>
<comment type="similarity">
    <text evidence="7">Belongs to the PpiD chaperone family.</text>
</comment>
<dbReference type="Proteomes" id="UP000294562">
    <property type="component" value="Unassembled WGS sequence"/>
</dbReference>
<dbReference type="PANTHER" id="PTHR47529">
    <property type="entry name" value="PEPTIDYL-PROLYL CIS-TRANS ISOMERASE D"/>
    <property type="match status" value="1"/>
</dbReference>
<accession>A0A4R6ATN0</accession>
<protein>
    <submittedName>
        <fullName evidence="9">Peptidylprolyl isomerase</fullName>
    </submittedName>
</protein>
<keyword evidence="10" id="KW-1185">Reference proteome</keyword>
<evidence type="ECO:0000256" key="2">
    <source>
        <dbReference type="ARBA" id="ARBA00022475"/>
    </source>
</evidence>
<comment type="caution">
    <text evidence="9">The sequence shown here is derived from an EMBL/GenBank/DDBJ whole genome shotgun (WGS) entry which is preliminary data.</text>
</comment>
<dbReference type="SUPFAM" id="SSF109998">
    <property type="entry name" value="Triger factor/SurA peptide-binding domain-like"/>
    <property type="match status" value="1"/>
</dbReference>
<dbReference type="Pfam" id="PF13624">
    <property type="entry name" value="SurA_N_3"/>
    <property type="match status" value="1"/>
</dbReference>